<dbReference type="PANTHER" id="PTHR31606:SF1">
    <property type="entry name" value="WW DOMAIN BINDING PROTEIN 2, ISOFORM E"/>
    <property type="match status" value="1"/>
</dbReference>
<evidence type="ECO:0000256" key="1">
    <source>
        <dbReference type="SAM" id="MobiDB-lite"/>
    </source>
</evidence>
<proteinExistence type="predicted"/>
<protein>
    <submittedName>
        <fullName evidence="2">Putative ww domain-binding protein</fullName>
    </submittedName>
</protein>
<dbReference type="KEGG" id="tmn:UCRPA7_4663"/>
<evidence type="ECO:0000313" key="2">
    <source>
        <dbReference type="EMBL" id="EON99813.1"/>
    </source>
</evidence>
<dbReference type="RefSeq" id="XP_007915405.1">
    <property type="nucleotide sequence ID" value="XM_007917214.1"/>
</dbReference>
<gene>
    <name evidence="2" type="ORF">UCRPA7_4663</name>
</gene>
<dbReference type="PANTHER" id="PTHR31606">
    <property type="entry name" value="WW DOMAIN BINDING PROTEIN 2, ISOFORM E"/>
    <property type="match status" value="1"/>
</dbReference>
<evidence type="ECO:0000313" key="3">
    <source>
        <dbReference type="Proteomes" id="UP000014074"/>
    </source>
</evidence>
<dbReference type="SUPFAM" id="SSF50729">
    <property type="entry name" value="PH domain-like"/>
    <property type="match status" value="1"/>
</dbReference>
<feature type="region of interest" description="Disordered" evidence="1">
    <location>
        <begin position="195"/>
        <end position="265"/>
    </location>
</feature>
<dbReference type="EMBL" id="KB933129">
    <property type="protein sequence ID" value="EON99813.1"/>
    <property type="molecule type" value="Genomic_DNA"/>
</dbReference>
<dbReference type="GeneID" id="19325136"/>
<dbReference type="InterPro" id="IPR044852">
    <property type="entry name" value="WBP2-like"/>
</dbReference>
<dbReference type="eggNOG" id="KOG3294">
    <property type="taxonomic scope" value="Eukaryota"/>
</dbReference>
<dbReference type="GO" id="GO:0003713">
    <property type="term" value="F:transcription coactivator activity"/>
    <property type="evidence" value="ECO:0007669"/>
    <property type="project" value="InterPro"/>
</dbReference>
<dbReference type="HOGENOM" id="CLU_066296_1_0_1"/>
<dbReference type="Proteomes" id="UP000014074">
    <property type="component" value="Unassembled WGS sequence"/>
</dbReference>
<name>R8BKE9_PHAM7</name>
<reference evidence="3" key="1">
    <citation type="journal article" date="2013" name="Genome Announc.">
        <title>Draft genome sequence of the ascomycete Phaeoacremonium aleophilum strain UCR-PA7, a causal agent of the esca disease complex in grapevines.</title>
        <authorList>
            <person name="Blanco-Ulate B."/>
            <person name="Rolshausen P."/>
            <person name="Cantu D."/>
        </authorList>
    </citation>
    <scope>NUCLEOTIDE SEQUENCE [LARGE SCALE GENOMIC DNA]</scope>
    <source>
        <strain evidence="3">UCR-PA7</strain>
    </source>
</reference>
<dbReference type="CDD" id="cd13214">
    <property type="entry name" value="PH-GRAM_WBP2"/>
    <property type="match status" value="1"/>
</dbReference>
<dbReference type="AlphaFoldDB" id="R8BKE9"/>
<feature type="compositionally biased region" description="Basic and acidic residues" evidence="1">
    <location>
        <begin position="252"/>
        <end position="265"/>
    </location>
</feature>
<sequence length="265" mass="29325">MDTYQGSLQHTSILAQNTSRENEAIEGRDVDQDASWVMLKENGKDIERLPDEQILLITPPRVSLELSVPKPLQASHPFSINCLDGKAYVTNKRVIYLAARPTEQFKSFAAPILNINDTHPSSGGFLGFGAWRWHGTVTPTVNGGIPAEIPLLELTLTFNEGGMDSFNRKYSLIRDRLQQFAQATGQSVRDAVVHDEDLPPYDPNDHSQAAAAPMPSITQPAAEPVQGRPNQQTPDEPPPDYDEAQAQAVSGRFEERIRQEAERGE</sequence>
<dbReference type="OrthoDB" id="1259151at2759"/>
<keyword evidence="3" id="KW-1185">Reference proteome</keyword>
<dbReference type="GO" id="GO:0031490">
    <property type="term" value="F:chromatin DNA binding"/>
    <property type="evidence" value="ECO:0007669"/>
    <property type="project" value="TreeGrafter"/>
</dbReference>
<organism evidence="2 3">
    <name type="scientific">Phaeoacremonium minimum (strain UCR-PA7)</name>
    <name type="common">Esca disease fungus</name>
    <name type="synonym">Togninia minima</name>
    <dbReference type="NCBI Taxonomy" id="1286976"/>
    <lineage>
        <taxon>Eukaryota</taxon>
        <taxon>Fungi</taxon>
        <taxon>Dikarya</taxon>
        <taxon>Ascomycota</taxon>
        <taxon>Pezizomycotina</taxon>
        <taxon>Sordariomycetes</taxon>
        <taxon>Sordariomycetidae</taxon>
        <taxon>Togniniales</taxon>
        <taxon>Togniniaceae</taxon>
        <taxon>Phaeoacremonium</taxon>
    </lineage>
</organism>
<accession>R8BKE9</accession>
<dbReference type="GO" id="GO:0005634">
    <property type="term" value="C:nucleus"/>
    <property type="evidence" value="ECO:0007669"/>
    <property type="project" value="TreeGrafter"/>
</dbReference>